<sequence length="331" mass="38038">MEMIDRYIYAVTQKLPLAQRDDIAEELRGLIEDMLEERVQEKEITNHDIEAVLTELGDPRKLAHKYSGTNNYIIGPELFDSYMLILKIILSVTFVSITLSFVIQSILNPINILDHFIEFIVGIVIALPQVIGWTTLGFGLAEYFGKVKEKDLQSEWKPADLAPIPDEKKQIKRYEPIIGIIFSLLLLILFVFSQDYLGIWIFDDGFTGIVPFFHDETYHTSLLFLLLIVGLGITKESLKFVYGKWTNRLAIFTTIINALSVATIMVMVSRDTFWNPHFLQELIEIGLLTENSDAYNVFSTIWNQSTLWIFLLLIIGLIWELIDGLIKANRK</sequence>
<protein>
    <submittedName>
        <fullName evidence="1">Uncharacterized protein</fullName>
    </submittedName>
</protein>
<dbReference type="EMBL" id="JAWZSR010000001">
    <property type="protein sequence ID" value="MDX8044518.1"/>
    <property type="molecule type" value="Genomic_DNA"/>
</dbReference>
<gene>
    <name evidence="1" type="ORF">SH601_00835</name>
</gene>
<reference evidence="1" key="1">
    <citation type="submission" date="2023-11" db="EMBL/GenBank/DDBJ databases">
        <title>Gracilibacillus pellucida a moderately halophilic bacterium isolated from saline soil in Xinjiang province.</title>
        <authorList>
            <person name="Zhang Z."/>
            <person name="Tan F."/>
            <person name="Wang Y."/>
            <person name="Xia M."/>
        </authorList>
    </citation>
    <scope>NUCLEOTIDE SEQUENCE</scope>
    <source>
        <strain evidence="1">S3-1-1</strain>
    </source>
</reference>
<evidence type="ECO:0000313" key="1">
    <source>
        <dbReference type="EMBL" id="MDX8044518.1"/>
    </source>
</evidence>
<name>A0ACC6M0P1_9BACI</name>
<proteinExistence type="predicted"/>
<organism evidence="1 2">
    <name type="scientific">Gracilibacillus pellucidus</name>
    <dbReference type="NCBI Taxonomy" id="3095368"/>
    <lineage>
        <taxon>Bacteria</taxon>
        <taxon>Bacillati</taxon>
        <taxon>Bacillota</taxon>
        <taxon>Bacilli</taxon>
        <taxon>Bacillales</taxon>
        <taxon>Bacillaceae</taxon>
        <taxon>Gracilibacillus</taxon>
    </lineage>
</organism>
<keyword evidence="2" id="KW-1185">Reference proteome</keyword>
<dbReference type="Proteomes" id="UP001277972">
    <property type="component" value="Unassembled WGS sequence"/>
</dbReference>
<accession>A0ACC6M0P1</accession>
<comment type="caution">
    <text evidence="1">The sequence shown here is derived from an EMBL/GenBank/DDBJ whole genome shotgun (WGS) entry which is preliminary data.</text>
</comment>
<evidence type="ECO:0000313" key="2">
    <source>
        <dbReference type="Proteomes" id="UP001277972"/>
    </source>
</evidence>